<dbReference type="STRING" id="283786.SAMN04487990_11833"/>
<evidence type="ECO:0008006" key="3">
    <source>
        <dbReference type="Google" id="ProtNLM"/>
    </source>
</evidence>
<keyword evidence="2" id="KW-1185">Reference proteome</keyword>
<evidence type="ECO:0000313" key="2">
    <source>
        <dbReference type="Proteomes" id="UP000198846"/>
    </source>
</evidence>
<accession>A0A1H4C6L9</accession>
<dbReference type="AlphaFoldDB" id="A0A1H4C6L9"/>
<reference evidence="1 2" key="1">
    <citation type="submission" date="2016-10" db="EMBL/GenBank/DDBJ databases">
        <authorList>
            <person name="de Groot N.N."/>
        </authorList>
    </citation>
    <scope>NUCLEOTIDE SEQUENCE [LARGE SCALE GENOMIC DNA]</scope>
    <source>
        <strain evidence="1 2">DSM 23842</strain>
    </source>
</reference>
<dbReference type="Proteomes" id="UP000198846">
    <property type="component" value="Unassembled WGS sequence"/>
</dbReference>
<evidence type="ECO:0000313" key="1">
    <source>
        <dbReference type="EMBL" id="SEA55999.1"/>
    </source>
</evidence>
<sequence>MTSIITGDIISSRSADPKLWLAALKAELNKYGTAPKHWEVYRGDSFQLEVSPKQALIAALLIKASIKQFKTIDVRLAIGIGKKTYDAEAITESNGSAFVNSGECFESLRKSRLAIKTEDDSFNQVINIMLDLASLTMDSWTPKAALLFKATLEHSDFNQIEIAKLLDRKQGNVSAGLKRIGYDEILKMLNYYNSQF</sequence>
<dbReference type="OrthoDB" id="7064118at2"/>
<dbReference type="RefSeq" id="WP_092135836.1">
    <property type="nucleotide sequence ID" value="NZ_FNQK01000018.1"/>
</dbReference>
<protein>
    <recommendedName>
        <fullName evidence="3">SatD family (SatD)</fullName>
    </recommendedName>
</protein>
<dbReference type="EMBL" id="FNQK01000018">
    <property type="protein sequence ID" value="SEA55999.1"/>
    <property type="molecule type" value="Genomic_DNA"/>
</dbReference>
<gene>
    <name evidence="1" type="ORF">SAMN04487990_11833</name>
</gene>
<proteinExistence type="predicted"/>
<organism evidence="1 2">
    <name type="scientific">Bizionia paragorgiae</name>
    <dbReference type="NCBI Taxonomy" id="283786"/>
    <lineage>
        <taxon>Bacteria</taxon>
        <taxon>Pseudomonadati</taxon>
        <taxon>Bacteroidota</taxon>
        <taxon>Flavobacteriia</taxon>
        <taxon>Flavobacteriales</taxon>
        <taxon>Flavobacteriaceae</taxon>
        <taxon>Bizionia</taxon>
    </lineage>
</organism>
<name>A0A1H4C6L9_BIZPA</name>